<evidence type="ECO:0000313" key="1">
    <source>
        <dbReference type="EMBL" id="GAG46047.1"/>
    </source>
</evidence>
<protein>
    <submittedName>
        <fullName evidence="1">Uncharacterized protein</fullName>
    </submittedName>
</protein>
<dbReference type="AlphaFoldDB" id="X0YFR5"/>
<feature type="non-terminal residue" evidence="1">
    <location>
        <position position="1"/>
    </location>
</feature>
<comment type="caution">
    <text evidence="1">The sequence shown here is derived from an EMBL/GenBank/DDBJ whole genome shotgun (WGS) entry which is preliminary data.</text>
</comment>
<reference evidence="1" key="1">
    <citation type="journal article" date="2014" name="Front. Microbiol.">
        <title>High frequency of phylogenetically diverse reductive dehalogenase-homologous genes in deep subseafloor sedimentary metagenomes.</title>
        <authorList>
            <person name="Kawai M."/>
            <person name="Futagami T."/>
            <person name="Toyoda A."/>
            <person name="Takaki Y."/>
            <person name="Nishi S."/>
            <person name="Hori S."/>
            <person name="Arai W."/>
            <person name="Tsubouchi T."/>
            <person name="Morono Y."/>
            <person name="Uchiyama I."/>
            <person name="Ito T."/>
            <person name="Fujiyama A."/>
            <person name="Inagaki F."/>
            <person name="Takami H."/>
        </authorList>
    </citation>
    <scope>NUCLEOTIDE SEQUENCE</scope>
    <source>
        <strain evidence="1">Expedition CK06-06</strain>
    </source>
</reference>
<accession>X0YFR5</accession>
<gene>
    <name evidence="1" type="ORF">S01H1_86164</name>
</gene>
<sequence>HIKNAFDEPSPSDKIRAFESRIVLAPSLTEGLRGLKPGQQ</sequence>
<feature type="non-terminal residue" evidence="1">
    <location>
        <position position="40"/>
    </location>
</feature>
<proteinExistence type="predicted"/>
<name>X0YFR5_9ZZZZ</name>
<dbReference type="EMBL" id="BARS01059536">
    <property type="protein sequence ID" value="GAG46047.1"/>
    <property type="molecule type" value="Genomic_DNA"/>
</dbReference>
<organism evidence="1">
    <name type="scientific">marine sediment metagenome</name>
    <dbReference type="NCBI Taxonomy" id="412755"/>
    <lineage>
        <taxon>unclassified sequences</taxon>
        <taxon>metagenomes</taxon>
        <taxon>ecological metagenomes</taxon>
    </lineage>
</organism>